<protein>
    <submittedName>
        <fullName evidence="2">Uncharacterized protein</fullName>
    </submittedName>
</protein>
<keyword evidence="1" id="KW-0812">Transmembrane</keyword>
<dbReference type="KEGG" id="vg:65117967"/>
<organism evidence="2 3">
    <name type="scientific">Escherichia phage AnYang</name>
    <dbReference type="NCBI Taxonomy" id="2499909"/>
    <lineage>
        <taxon>Viruses</taxon>
        <taxon>Duplodnaviria</taxon>
        <taxon>Heunggongvirae</taxon>
        <taxon>Uroviricota</taxon>
        <taxon>Caudoviricetes</taxon>
        <taxon>Pantevenvirales</taxon>
        <taxon>Straboviridae</taxon>
        <taxon>Tevenvirinae</taxon>
        <taxon>Dhakavirus</taxon>
        <taxon>Dhakavirus anyang</taxon>
    </lineage>
</organism>
<evidence type="ECO:0000313" key="3">
    <source>
        <dbReference type="Proteomes" id="UP000290498"/>
    </source>
</evidence>
<evidence type="ECO:0000313" key="2">
    <source>
        <dbReference type="EMBL" id="QAU03605.1"/>
    </source>
</evidence>
<sequence>MLVYNSVLSFTVFFPVGKVGFQGARRIIVTAHTASRVYIKMSLIFVSNFLSTTNSFMNIIYCFSQLFIFTVIIHHSVSLAHCRRGDPSTDCNDTVFNFTAIVFNFIFKPLGAFITDRIICTA</sequence>
<dbReference type="Proteomes" id="UP000290498">
    <property type="component" value="Segment"/>
</dbReference>
<keyword evidence="1" id="KW-0472">Membrane</keyword>
<keyword evidence="3" id="KW-1185">Reference proteome</keyword>
<dbReference type="GeneID" id="65117967"/>
<dbReference type="EMBL" id="MK234886">
    <property type="protein sequence ID" value="QAU03605.1"/>
    <property type="molecule type" value="Genomic_DNA"/>
</dbReference>
<accession>A0A410T4I9</accession>
<name>A0A410T4I9_9CAUD</name>
<proteinExistence type="predicted"/>
<evidence type="ECO:0000256" key="1">
    <source>
        <dbReference type="SAM" id="Phobius"/>
    </source>
</evidence>
<feature type="transmembrane region" description="Helical" evidence="1">
    <location>
        <begin position="55"/>
        <end position="74"/>
    </location>
</feature>
<keyword evidence="1" id="KW-1133">Transmembrane helix</keyword>
<dbReference type="RefSeq" id="YP_010100273.1">
    <property type="nucleotide sequence ID" value="NC_055782.1"/>
</dbReference>
<reference evidence="2 3" key="1">
    <citation type="submission" date="2018-11" db="EMBL/GenBank/DDBJ databases">
        <authorList>
            <person name="Ji L."/>
        </authorList>
    </citation>
    <scope>NUCLEOTIDE SEQUENCE [LARGE SCALE GENOMIC DNA]</scope>
</reference>